<dbReference type="Pfam" id="PF00195">
    <property type="entry name" value="Chal_sti_synt_N"/>
    <property type="match status" value="1"/>
</dbReference>
<dbReference type="InterPro" id="IPR018088">
    <property type="entry name" value="Chalcone/stilbene_synthase_AS"/>
</dbReference>
<comment type="caution">
    <text evidence="7">The sequence shown here is derived from an EMBL/GenBank/DDBJ whole genome shotgun (WGS) entry which is preliminary data.</text>
</comment>
<keyword evidence="2 4" id="KW-0808">Transferase</keyword>
<reference evidence="7 8" key="1">
    <citation type="journal article" date="2023" name="Plants (Basel)">
        <title>Bridging the Gap: Combining Genomics and Transcriptomics Approaches to Understand Stylosanthes scabra, an Orphan Legume from the Brazilian Caatinga.</title>
        <authorList>
            <person name="Ferreira-Neto J.R.C."/>
            <person name="da Silva M.D."/>
            <person name="Binneck E."/>
            <person name="de Melo N.F."/>
            <person name="da Silva R.H."/>
            <person name="de Melo A.L.T.M."/>
            <person name="Pandolfi V."/>
            <person name="Bustamante F.O."/>
            <person name="Brasileiro-Vidal A.C."/>
            <person name="Benko-Iseppon A.M."/>
        </authorList>
    </citation>
    <scope>NUCLEOTIDE SEQUENCE [LARGE SCALE GENOMIC DNA]</scope>
    <source>
        <tissue evidence="7">Leaves</tissue>
    </source>
</reference>
<dbReference type="PIRSF" id="PIRSF000451">
    <property type="entry name" value="PKS_III"/>
    <property type="match status" value="1"/>
</dbReference>
<evidence type="ECO:0000256" key="1">
    <source>
        <dbReference type="ARBA" id="ARBA00005531"/>
    </source>
</evidence>
<dbReference type="InterPro" id="IPR001099">
    <property type="entry name" value="Chalcone/stilbene_synt_N"/>
</dbReference>
<evidence type="ECO:0000259" key="6">
    <source>
        <dbReference type="Pfam" id="PF02797"/>
    </source>
</evidence>
<accession>A0ABU6QVX5</accession>
<proteinExistence type="inferred from homology"/>
<evidence type="ECO:0000259" key="5">
    <source>
        <dbReference type="Pfam" id="PF00195"/>
    </source>
</evidence>
<dbReference type="GO" id="GO:0016210">
    <property type="term" value="F:naringenin-chalcone synthase activity"/>
    <property type="evidence" value="ECO:0007669"/>
    <property type="project" value="UniProtKB-EC"/>
</dbReference>
<keyword evidence="8" id="KW-1185">Reference proteome</keyword>
<evidence type="ECO:0000313" key="8">
    <source>
        <dbReference type="Proteomes" id="UP001341840"/>
    </source>
</evidence>
<sequence>MVNVSEIRKVQRAEGPATILAIGTANPPDIIEQSIYPDWYFRITNAEHMTDLKKKFQRICDKTMIQKRHFYLTEERLKENPNICDYRGSSLDAREDMMLAEVPRLGKEASLKAIKEWGQPKSKITHMIFCTTSGVSLPGVDYQCAVLLGLDPCVKRYMMYHQGCFAGGTMLRLAKDLAENNKDARVLIVCSEVTAVTFRGPNENDMDSLVGQSLFADGAAAVIVGSDPDLEIERPLYELVWTSQKMIPNTHDAIGGKLREVGLTFYLNKSVPDIISQNINDALNIAFDPLGISDYNSLFWVAHPGGPAIIDQVEQKLNLKSEKMKATREVLRDNGNMSSACVFFILDLIRKKSLEGGLQTTGEGFEWGVLFGFGPGLTIETVVLHSIAI</sequence>
<evidence type="ECO:0000313" key="7">
    <source>
        <dbReference type="EMBL" id="MED6115738.1"/>
    </source>
</evidence>
<protein>
    <submittedName>
        <fullName evidence="7">Chitin synthase, class 3</fullName>
        <ecNumber evidence="7">2.3.1.74</ecNumber>
    </submittedName>
</protein>
<keyword evidence="3 4" id="KW-0012">Acyltransferase</keyword>
<feature type="domain" description="Chalcone/stilbene synthase C-terminal" evidence="6">
    <location>
        <begin position="238"/>
        <end position="387"/>
    </location>
</feature>
<dbReference type="SUPFAM" id="SSF53901">
    <property type="entry name" value="Thiolase-like"/>
    <property type="match status" value="2"/>
</dbReference>
<dbReference type="Gene3D" id="3.40.47.10">
    <property type="match status" value="2"/>
</dbReference>
<dbReference type="InterPro" id="IPR012328">
    <property type="entry name" value="Chalcone/stilbene_synt_C"/>
</dbReference>
<dbReference type="CDD" id="cd00831">
    <property type="entry name" value="CHS_like"/>
    <property type="match status" value="1"/>
</dbReference>
<evidence type="ECO:0000256" key="2">
    <source>
        <dbReference type="ARBA" id="ARBA00022679"/>
    </source>
</evidence>
<comment type="similarity">
    <text evidence="1 4">Belongs to the thiolase-like superfamily. Chalcone/stilbene synthases family.</text>
</comment>
<dbReference type="EC" id="2.3.1.74" evidence="7"/>
<dbReference type="EMBL" id="JASCZI010002007">
    <property type="protein sequence ID" value="MED6115738.1"/>
    <property type="molecule type" value="Genomic_DNA"/>
</dbReference>
<dbReference type="Pfam" id="PF02797">
    <property type="entry name" value="Chal_sti_synt_C"/>
    <property type="match status" value="1"/>
</dbReference>
<dbReference type="InterPro" id="IPR011141">
    <property type="entry name" value="Polyketide_synthase_type-III"/>
</dbReference>
<dbReference type="PANTHER" id="PTHR11877:SF62">
    <property type="entry name" value="CHALCONE SYNTHASE 7"/>
    <property type="match status" value="1"/>
</dbReference>
<dbReference type="Proteomes" id="UP001341840">
    <property type="component" value="Unassembled WGS sequence"/>
</dbReference>
<evidence type="ECO:0000256" key="3">
    <source>
        <dbReference type="ARBA" id="ARBA00023315"/>
    </source>
</evidence>
<name>A0ABU6QVX5_9FABA</name>
<evidence type="ECO:0000256" key="4">
    <source>
        <dbReference type="RuleBase" id="RU003633"/>
    </source>
</evidence>
<dbReference type="PROSITE" id="PS00441">
    <property type="entry name" value="CHALCONE_SYNTH"/>
    <property type="match status" value="1"/>
</dbReference>
<organism evidence="7 8">
    <name type="scientific">Stylosanthes scabra</name>
    <dbReference type="NCBI Taxonomy" id="79078"/>
    <lineage>
        <taxon>Eukaryota</taxon>
        <taxon>Viridiplantae</taxon>
        <taxon>Streptophyta</taxon>
        <taxon>Embryophyta</taxon>
        <taxon>Tracheophyta</taxon>
        <taxon>Spermatophyta</taxon>
        <taxon>Magnoliopsida</taxon>
        <taxon>eudicotyledons</taxon>
        <taxon>Gunneridae</taxon>
        <taxon>Pentapetalae</taxon>
        <taxon>rosids</taxon>
        <taxon>fabids</taxon>
        <taxon>Fabales</taxon>
        <taxon>Fabaceae</taxon>
        <taxon>Papilionoideae</taxon>
        <taxon>50 kb inversion clade</taxon>
        <taxon>dalbergioids sensu lato</taxon>
        <taxon>Dalbergieae</taxon>
        <taxon>Pterocarpus clade</taxon>
        <taxon>Stylosanthes</taxon>
    </lineage>
</organism>
<feature type="domain" description="Chalcone/stilbene synthase N-terminal" evidence="5">
    <location>
        <begin position="5"/>
        <end position="228"/>
    </location>
</feature>
<dbReference type="InterPro" id="IPR016039">
    <property type="entry name" value="Thiolase-like"/>
</dbReference>
<dbReference type="PANTHER" id="PTHR11877">
    <property type="entry name" value="HYDROXYMETHYLGLUTARYL-COA SYNTHASE"/>
    <property type="match status" value="1"/>
</dbReference>
<gene>
    <name evidence="7" type="primary">CHS3_24</name>
    <name evidence="7" type="ORF">PIB30_093582</name>
</gene>